<evidence type="ECO:0000313" key="2">
    <source>
        <dbReference type="EMBL" id="KAK3947938.1"/>
    </source>
</evidence>
<keyword evidence="3" id="KW-1185">Reference proteome</keyword>
<name>A0AAN6NN63_9PEZI</name>
<sequence length="314" mass="33828">MSGIKRNPSDGRSPILTAATSQRTANRETLRPTAPTALGKNPDPNPNSSPSQFLDLPTLTDTLPELNRKLTALAAVVSRGESVAVTEHHHSIPGASSSSSSSSLSPAEVADLQTCRAVVDISREVRARIRREVRLLTKEIHECSEVIRGRLVSYQVQVRNPRPGSKKGYGKITDEFRDGEGGGLGGKIAETGFGGPFLIGSRLSSFGTEESIAKVHGRSREDRRRGIQLEDMLLNSMPTLEKNSANGDDDVRFSPSPAQGHDGSYEPSTSGQPPPKHHVGDRGQWESTGVSGKNEEQLKGSGPSPESQKRQRVR</sequence>
<accession>A0AAN6NN63</accession>
<proteinExistence type="predicted"/>
<dbReference type="EMBL" id="MU859298">
    <property type="protein sequence ID" value="KAK3947938.1"/>
    <property type="molecule type" value="Genomic_DNA"/>
</dbReference>
<protein>
    <submittedName>
        <fullName evidence="2">Uncharacterized protein</fullName>
    </submittedName>
</protein>
<comment type="caution">
    <text evidence="2">The sequence shown here is derived from an EMBL/GenBank/DDBJ whole genome shotgun (WGS) entry which is preliminary data.</text>
</comment>
<feature type="compositionally biased region" description="Polar residues" evidence="1">
    <location>
        <begin position="236"/>
        <end position="246"/>
    </location>
</feature>
<organism evidence="2 3">
    <name type="scientific">Pseudoneurospora amorphoporcata</name>
    <dbReference type="NCBI Taxonomy" id="241081"/>
    <lineage>
        <taxon>Eukaryota</taxon>
        <taxon>Fungi</taxon>
        <taxon>Dikarya</taxon>
        <taxon>Ascomycota</taxon>
        <taxon>Pezizomycotina</taxon>
        <taxon>Sordariomycetes</taxon>
        <taxon>Sordariomycetidae</taxon>
        <taxon>Sordariales</taxon>
        <taxon>Sordariaceae</taxon>
        <taxon>Pseudoneurospora</taxon>
    </lineage>
</organism>
<feature type="region of interest" description="Disordered" evidence="1">
    <location>
        <begin position="231"/>
        <end position="314"/>
    </location>
</feature>
<reference evidence="2" key="2">
    <citation type="submission" date="2023-06" db="EMBL/GenBank/DDBJ databases">
        <authorList>
            <consortium name="Lawrence Berkeley National Laboratory"/>
            <person name="Mondo S.J."/>
            <person name="Hensen N."/>
            <person name="Bonometti L."/>
            <person name="Westerberg I."/>
            <person name="Brannstrom I.O."/>
            <person name="Guillou S."/>
            <person name="Cros-Aarteil S."/>
            <person name="Calhoun S."/>
            <person name="Haridas S."/>
            <person name="Kuo A."/>
            <person name="Pangilinan J."/>
            <person name="Riley R."/>
            <person name="Labutti K."/>
            <person name="Andreopoulos B."/>
            <person name="Lipzen A."/>
            <person name="Chen C."/>
            <person name="Yanf M."/>
            <person name="Daum C."/>
            <person name="Ng V."/>
            <person name="Clum A."/>
            <person name="Steindorff A."/>
            <person name="Ohm R."/>
            <person name="Martin F."/>
            <person name="Silar P."/>
            <person name="Natvig D."/>
            <person name="Lalanne C."/>
            <person name="Gautier V."/>
            <person name="Ament-Velasquez S.L."/>
            <person name="Kruys A."/>
            <person name="Hutchinson M.I."/>
            <person name="Powell A.J."/>
            <person name="Barry K."/>
            <person name="Miller A.N."/>
            <person name="Grigoriev I.V."/>
            <person name="Debuchy R."/>
            <person name="Gladieux P."/>
            <person name="Thoren M.H."/>
            <person name="Johannesson H."/>
        </authorList>
    </citation>
    <scope>NUCLEOTIDE SEQUENCE</scope>
    <source>
        <strain evidence="2">CBS 626.80</strain>
    </source>
</reference>
<dbReference type="AlphaFoldDB" id="A0AAN6NN63"/>
<reference evidence="2" key="1">
    <citation type="journal article" date="2023" name="Mol. Phylogenet. Evol.">
        <title>Genome-scale phylogeny and comparative genomics of the fungal order Sordariales.</title>
        <authorList>
            <person name="Hensen N."/>
            <person name="Bonometti L."/>
            <person name="Westerberg I."/>
            <person name="Brannstrom I.O."/>
            <person name="Guillou S."/>
            <person name="Cros-Aarteil S."/>
            <person name="Calhoun S."/>
            <person name="Haridas S."/>
            <person name="Kuo A."/>
            <person name="Mondo S."/>
            <person name="Pangilinan J."/>
            <person name="Riley R."/>
            <person name="LaButti K."/>
            <person name="Andreopoulos B."/>
            <person name="Lipzen A."/>
            <person name="Chen C."/>
            <person name="Yan M."/>
            <person name="Daum C."/>
            <person name="Ng V."/>
            <person name="Clum A."/>
            <person name="Steindorff A."/>
            <person name="Ohm R.A."/>
            <person name="Martin F."/>
            <person name="Silar P."/>
            <person name="Natvig D.O."/>
            <person name="Lalanne C."/>
            <person name="Gautier V."/>
            <person name="Ament-Velasquez S.L."/>
            <person name="Kruys A."/>
            <person name="Hutchinson M.I."/>
            <person name="Powell A.J."/>
            <person name="Barry K."/>
            <person name="Miller A.N."/>
            <person name="Grigoriev I.V."/>
            <person name="Debuchy R."/>
            <person name="Gladieux P."/>
            <person name="Hiltunen Thoren M."/>
            <person name="Johannesson H."/>
        </authorList>
    </citation>
    <scope>NUCLEOTIDE SEQUENCE</scope>
    <source>
        <strain evidence="2">CBS 626.80</strain>
    </source>
</reference>
<feature type="region of interest" description="Disordered" evidence="1">
    <location>
        <begin position="1"/>
        <end position="54"/>
    </location>
</feature>
<dbReference type="Proteomes" id="UP001303222">
    <property type="component" value="Unassembled WGS sequence"/>
</dbReference>
<evidence type="ECO:0000313" key="3">
    <source>
        <dbReference type="Proteomes" id="UP001303222"/>
    </source>
</evidence>
<evidence type="ECO:0000256" key="1">
    <source>
        <dbReference type="SAM" id="MobiDB-lite"/>
    </source>
</evidence>
<gene>
    <name evidence="2" type="ORF">QBC32DRAFT_269889</name>
</gene>